<dbReference type="FunCoup" id="A0A4V3SJ77">
    <property type="interactions" value="405"/>
</dbReference>
<dbReference type="InterPro" id="IPR000223">
    <property type="entry name" value="Pept_S26A_signal_pept_1"/>
</dbReference>
<dbReference type="PANTHER" id="PTHR12383">
    <property type="entry name" value="PROTEASE FAMILY S26 MITOCHONDRIAL INNER MEMBRANE PROTEASE-RELATED"/>
    <property type="match status" value="1"/>
</dbReference>
<comment type="similarity">
    <text evidence="6">Belongs to the peptidase S26 family. IMP1 subfamily.</text>
</comment>
<evidence type="ECO:0000256" key="1">
    <source>
        <dbReference type="ARBA" id="ARBA00004273"/>
    </source>
</evidence>
<dbReference type="PRINTS" id="PR00727">
    <property type="entry name" value="LEADERPTASE"/>
</dbReference>
<feature type="domain" description="Peptidase S26" evidence="9">
    <location>
        <begin position="91"/>
        <end position="129"/>
    </location>
</feature>
<feature type="active site" evidence="7">
    <location>
        <position position="68"/>
    </location>
</feature>
<feature type="domain" description="Peptidase S26" evidence="9">
    <location>
        <begin position="5"/>
        <end position="78"/>
    </location>
</feature>
<dbReference type="FunFam" id="2.10.109.10:FF:000015">
    <property type="entry name" value="Mitochondrial inner membrane protease subunit 1"/>
    <property type="match status" value="1"/>
</dbReference>
<evidence type="ECO:0000256" key="6">
    <source>
        <dbReference type="ARBA" id="ARBA00038445"/>
    </source>
</evidence>
<evidence type="ECO:0000256" key="4">
    <source>
        <dbReference type="ARBA" id="ARBA00023128"/>
    </source>
</evidence>
<evidence type="ECO:0000256" key="5">
    <source>
        <dbReference type="ARBA" id="ARBA00023136"/>
    </source>
</evidence>
<reference evidence="10 11" key="1">
    <citation type="submission" date="2019-04" db="EMBL/GenBank/DDBJ databases">
        <title>Comparative genomics and transcriptomics to analyze fruiting body development in filamentous ascomycetes.</title>
        <authorList>
            <consortium name="DOE Joint Genome Institute"/>
            <person name="Lutkenhaus R."/>
            <person name="Traeger S."/>
            <person name="Breuer J."/>
            <person name="Kuo A."/>
            <person name="Lipzen A."/>
            <person name="Pangilinan J."/>
            <person name="Dilworth D."/>
            <person name="Sandor L."/>
            <person name="Poggeler S."/>
            <person name="Barry K."/>
            <person name="Grigoriev I.V."/>
            <person name="Nowrousian M."/>
        </authorList>
    </citation>
    <scope>NUCLEOTIDE SEQUENCE [LARGE SCALE GENOMIC DNA]</scope>
    <source>
        <strain evidence="10 11">CBS 389.68</strain>
    </source>
</reference>
<accession>A0A4V3SJ77</accession>
<feature type="non-terminal residue" evidence="10">
    <location>
        <position position="132"/>
    </location>
</feature>
<keyword evidence="8" id="KW-0732">Signal</keyword>
<evidence type="ECO:0000313" key="11">
    <source>
        <dbReference type="Proteomes" id="UP000298138"/>
    </source>
</evidence>
<name>A0A4V3SJ77_9PEZI</name>
<dbReference type="InterPro" id="IPR036286">
    <property type="entry name" value="LexA/Signal_pep-like_sf"/>
</dbReference>
<evidence type="ECO:0000313" key="10">
    <source>
        <dbReference type="EMBL" id="TGZ82955.1"/>
    </source>
</evidence>
<keyword evidence="3" id="KW-0378">Hydrolase</keyword>
<dbReference type="GO" id="GO:0006627">
    <property type="term" value="P:protein processing involved in protein targeting to mitochondrion"/>
    <property type="evidence" value="ECO:0007669"/>
    <property type="project" value="TreeGrafter"/>
</dbReference>
<dbReference type="InterPro" id="IPR019533">
    <property type="entry name" value="Peptidase_S26"/>
</dbReference>
<dbReference type="Pfam" id="PF10502">
    <property type="entry name" value="Peptidase_S26"/>
    <property type="match status" value="2"/>
</dbReference>
<dbReference type="PANTHER" id="PTHR12383:SF16">
    <property type="entry name" value="MITOCHONDRIAL INNER MEMBRANE PROTEASE SUBUNIT 1"/>
    <property type="match status" value="1"/>
</dbReference>
<feature type="active site" evidence="7">
    <location>
        <position position="23"/>
    </location>
</feature>
<dbReference type="GO" id="GO:0006465">
    <property type="term" value="P:signal peptide processing"/>
    <property type="evidence" value="ECO:0007669"/>
    <property type="project" value="InterPro"/>
</dbReference>
<dbReference type="InterPro" id="IPR052064">
    <property type="entry name" value="Mito_IMP1_subunit"/>
</dbReference>
<dbReference type="GO" id="GO:0042720">
    <property type="term" value="C:mitochondrial inner membrane peptidase complex"/>
    <property type="evidence" value="ECO:0007669"/>
    <property type="project" value="TreeGrafter"/>
</dbReference>
<dbReference type="InParanoid" id="A0A4V3SJ77"/>
<dbReference type="Proteomes" id="UP000298138">
    <property type="component" value="Unassembled WGS sequence"/>
</dbReference>
<comment type="subcellular location">
    <subcellularLocation>
        <location evidence="1">Mitochondrion inner membrane</location>
    </subcellularLocation>
</comment>
<dbReference type="EMBL" id="ML220114">
    <property type="protein sequence ID" value="TGZ82955.1"/>
    <property type="molecule type" value="Genomic_DNA"/>
</dbReference>
<feature type="non-terminal residue" evidence="10">
    <location>
        <position position="1"/>
    </location>
</feature>
<evidence type="ECO:0000256" key="3">
    <source>
        <dbReference type="ARBA" id="ARBA00022801"/>
    </source>
</evidence>
<evidence type="ECO:0000259" key="9">
    <source>
        <dbReference type="Pfam" id="PF10502"/>
    </source>
</evidence>
<dbReference type="GO" id="GO:0004252">
    <property type="term" value="F:serine-type endopeptidase activity"/>
    <property type="evidence" value="ECO:0007669"/>
    <property type="project" value="InterPro"/>
</dbReference>
<keyword evidence="2" id="KW-0999">Mitochondrion inner membrane</keyword>
<keyword evidence="11" id="KW-1185">Reference proteome</keyword>
<organism evidence="10 11">
    <name type="scientific">Ascodesmis nigricans</name>
    <dbReference type="NCBI Taxonomy" id="341454"/>
    <lineage>
        <taxon>Eukaryota</taxon>
        <taxon>Fungi</taxon>
        <taxon>Dikarya</taxon>
        <taxon>Ascomycota</taxon>
        <taxon>Pezizomycotina</taxon>
        <taxon>Pezizomycetes</taxon>
        <taxon>Pezizales</taxon>
        <taxon>Ascodesmidaceae</taxon>
        <taxon>Ascodesmis</taxon>
    </lineage>
</organism>
<dbReference type="STRING" id="341454.A0A4V3SJ77"/>
<keyword evidence="5" id="KW-0472">Membrane</keyword>
<feature type="signal peptide" evidence="8">
    <location>
        <begin position="1"/>
        <end position="18"/>
    </location>
</feature>
<dbReference type="OrthoDB" id="308440at2759"/>
<evidence type="ECO:0000256" key="2">
    <source>
        <dbReference type="ARBA" id="ARBA00022792"/>
    </source>
</evidence>
<evidence type="ECO:0000256" key="7">
    <source>
        <dbReference type="PIRSR" id="PIRSR600223-1"/>
    </source>
</evidence>
<keyword evidence="4" id="KW-0496">Mitochondrion</keyword>
<proteinExistence type="inferred from homology"/>
<feature type="chain" id="PRO_5020284167" evidence="8">
    <location>
        <begin position="19"/>
        <end position="132"/>
    </location>
</feature>
<dbReference type="Gene3D" id="2.10.109.10">
    <property type="entry name" value="Umud Fragment, subunit A"/>
    <property type="match status" value="1"/>
</dbReference>
<evidence type="ECO:0000256" key="8">
    <source>
        <dbReference type="SAM" id="SignalP"/>
    </source>
</evidence>
<dbReference type="CDD" id="cd06530">
    <property type="entry name" value="S26_SPase_I"/>
    <property type="match status" value="1"/>
</dbReference>
<protein>
    <submittedName>
        <fullName evidence="10">LexA/Signal peptidase</fullName>
    </submittedName>
</protein>
<sequence>QSIFLLHLIWDKFVHVSATLGPSMLPTFNTTDDWILVSRLHTLGRGCKVGDVISYTHPVDGPGVFVTKRIIGMEGDFVVKDPMDGTGEMLQVPQGHVWTTGDNLPHSVDSRQYGPVPKALIRGKVLARVFPL</sequence>
<gene>
    <name evidence="10" type="ORF">EX30DRAFT_297752</name>
</gene>
<dbReference type="AlphaFoldDB" id="A0A4V3SJ77"/>
<dbReference type="SUPFAM" id="SSF51306">
    <property type="entry name" value="LexA/Signal peptidase"/>
    <property type="match status" value="1"/>
</dbReference>